<sequence>MLRFLYRTCHITTLGREHEDFVKGLPGPGIATCWHFAFPTVVYHYRDLNVVTMASRSRDGELAARVAERLGMRCFRGSPGKGGGAALKGLIDALQSSYGGGFIADGSQGPPRIAQKGILLLARYSGAPILPVSIAARPCWRFRSWDRTVLPKPFARIVAAFGPPLIVQRDVSPERLEELRLELEASLNNLTRDAQRALGLPD</sequence>
<name>A0LIS3_SYNFM</name>
<dbReference type="CDD" id="cd07983">
    <property type="entry name" value="LPLAT_DUF374-like"/>
    <property type="match status" value="1"/>
</dbReference>
<evidence type="ECO:0000313" key="3">
    <source>
        <dbReference type="Proteomes" id="UP000001784"/>
    </source>
</evidence>
<accession>A0LIS3</accession>
<keyword evidence="3" id="KW-1185">Reference proteome</keyword>
<organism evidence="2 3">
    <name type="scientific">Syntrophobacter fumaroxidans (strain DSM 10017 / MPOB)</name>
    <dbReference type="NCBI Taxonomy" id="335543"/>
    <lineage>
        <taxon>Bacteria</taxon>
        <taxon>Pseudomonadati</taxon>
        <taxon>Thermodesulfobacteriota</taxon>
        <taxon>Syntrophobacteria</taxon>
        <taxon>Syntrophobacterales</taxon>
        <taxon>Syntrophobacteraceae</taxon>
        <taxon>Syntrophobacter</taxon>
    </lineage>
</organism>
<feature type="domain" description="DUF374" evidence="1">
    <location>
        <begin position="43"/>
        <end position="110"/>
    </location>
</feature>
<gene>
    <name evidence="2" type="ordered locus">Sfum_1638</name>
</gene>
<reference evidence="2 3" key="1">
    <citation type="submission" date="2006-10" db="EMBL/GenBank/DDBJ databases">
        <title>Complete sequence of Syntrophobacter fumaroxidans MPOB.</title>
        <authorList>
            <consortium name="US DOE Joint Genome Institute"/>
            <person name="Copeland A."/>
            <person name="Lucas S."/>
            <person name="Lapidus A."/>
            <person name="Barry K."/>
            <person name="Detter J.C."/>
            <person name="Glavina del Rio T."/>
            <person name="Hammon N."/>
            <person name="Israni S."/>
            <person name="Pitluck S."/>
            <person name="Goltsman E.G."/>
            <person name="Martinez M."/>
            <person name="Schmutz J."/>
            <person name="Larimer F."/>
            <person name="Land M."/>
            <person name="Hauser L."/>
            <person name="Kyrpides N."/>
            <person name="Kim E."/>
            <person name="Boone D.R."/>
            <person name="Brockman F."/>
            <person name="Culley D."/>
            <person name="Ferry J."/>
            <person name="Gunsalus R."/>
            <person name="McInerney M.J."/>
            <person name="Morrison M."/>
            <person name="Plugge C."/>
            <person name="Rohlin L."/>
            <person name="Scholten J."/>
            <person name="Sieber J."/>
            <person name="Stams A.J.M."/>
            <person name="Worm P."/>
            <person name="Henstra A.M."/>
            <person name="Richardson P."/>
        </authorList>
    </citation>
    <scope>NUCLEOTIDE SEQUENCE [LARGE SCALE GENOMIC DNA]</scope>
    <source>
        <strain evidence="3">DSM 10017 / MPOB</strain>
    </source>
</reference>
<dbReference type="STRING" id="335543.Sfum_1638"/>
<dbReference type="InterPro" id="IPR007172">
    <property type="entry name" value="DUF374"/>
</dbReference>
<dbReference type="InParanoid" id="A0LIS3"/>
<dbReference type="Proteomes" id="UP000001784">
    <property type="component" value="Chromosome"/>
</dbReference>
<dbReference type="HOGENOM" id="CLU_086327_1_0_7"/>
<evidence type="ECO:0000313" key="2">
    <source>
        <dbReference type="EMBL" id="ABK17325.1"/>
    </source>
</evidence>
<dbReference type="EMBL" id="CP000478">
    <property type="protein sequence ID" value="ABK17325.1"/>
    <property type="molecule type" value="Genomic_DNA"/>
</dbReference>
<dbReference type="AlphaFoldDB" id="A0LIS3"/>
<dbReference type="Pfam" id="PF04028">
    <property type="entry name" value="DUF374"/>
    <property type="match status" value="1"/>
</dbReference>
<dbReference type="eggNOG" id="COG2121">
    <property type="taxonomic scope" value="Bacteria"/>
</dbReference>
<proteinExistence type="predicted"/>
<evidence type="ECO:0000259" key="1">
    <source>
        <dbReference type="Pfam" id="PF04028"/>
    </source>
</evidence>
<dbReference type="KEGG" id="sfu:Sfum_1638"/>
<protein>
    <recommendedName>
        <fullName evidence="1">DUF374 domain-containing protein</fullName>
    </recommendedName>
</protein>